<comment type="catalytic activity">
    <reaction evidence="8">
        <text>L-seryl-[protein] + ATP = O-phospho-L-seryl-[protein] + ADP + H(+)</text>
        <dbReference type="Rhea" id="RHEA:17989"/>
        <dbReference type="Rhea" id="RHEA-COMP:9863"/>
        <dbReference type="Rhea" id="RHEA-COMP:11604"/>
        <dbReference type="ChEBI" id="CHEBI:15378"/>
        <dbReference type="ChEBI" id="CHEBI:29999"/>
        <dbReference type="ChEBI" id="CHEBI:30616"/>
        <dbReference type="ChEBI" id="CHEBI:83421"/>
        <dbReference type="ChEBI" id="CHEBI:456216"/>
        <dbReference type="EC" id="2.7.11.1"/>
    </reaction>
</comment>
<dbReference type="InterPro" id="IPR017441">
    <property type="entry name" value="Protein_kinase_ATP_BS"/>
</dbReference>
<dbReference type="PROSITE" id="PS00107">
    <property type="entry name" value="PROTEIN_KINASE_ATP"/>
    <property type="match status" value="1"/>
</dbReference>
<evidence type="ECO:0000256" key="9">
    <source>
        <dbReference type="PROSITE-ProRule" id="PRU10141"/>
    </source>
</evidence>
<dbReference type="PROSITE" id="PS50011">
    <property type="entry name" value="PROTEIN_KINASE_DOM"/>
    <property type="match status" value="1"/>
</dbReference>
<keyword evidence="6 9" id="KW-0067">ATP-binding</keyword>
<sequence length="588" mass="61059">MGDAGTANVRSCRDDFTFLEEIGCGSFGGVNLARRSKDGLLYAIKTVKLDMLTRKDQLAAILSSLDSPHIVKYFDSFLHEGRLHIVMEYCQGGSLHAAIRKARRPLDEDSVWRVLLHSAAALQHMHGRRMLHRDVKTMNIFLSQREEGPDAGAGRQQAPVQFKLGDVGVSKVLEEGRSHASTVIGTPFYLSPELAQASGSVWELPYGPPSDMWALGVVLYECATRRHPFDSQTQAGLIMKIIKGRYEPLIGLDPELTAIIHRCLSQAAARRPSAAGLLSQPAVRAKAAELGFDLGPGLAATEGATDGRRVPRPLLSPQPTAVQPASRKPTMPSTPLPRGEHVAVAGGQLRGSVSGKGASAQAQLPATSQVAAGRRKPPLPPAAVPLRRRTAAAAAAEQADEGASPGLVLAPAVVRNAPDSTPLTSDSLAVGNAVAAVAGLAVPPARRSHFAVLQHSGAAGTAAQAQALAASAGSGSSSNAADSGDACGDECQPASSPHVQGSAESESSCAPNQGLFDELHGLARAAAAEDGCAGGSGSKGGQQQEGGAQQGALAALSERLFSQLGHSKHAAEVLHLLLRMVFLEGEDA</sequence>
<dbReference type="SMART" id="SM00220">
    <property type="entry name" value="S_TKc"/>
    <property type="match status" value="1"/>
</dbReference>
<reference evidence="12" key="2">
    <citation type="submission" date="2020-11" db="EMBL/GenBank/DDBJ databases">
        <authorList>
            <person name="Cecchin M."/>
            <person name="Marcolungo L."/>
            <person name="Rossato M."/>
            <person name="Girolomoni L."/>
            <person name="Cosentino E."/>
            <person name="Cuine S."/>
            <person name="Li-Beisson Y."/>
            <person name="Delledonne M."/>
            <person name="Ballottari M."/>
        </authorList>
    </citation>
    <scope>NUCLEOTIDE SEQUENCE</scope>
    <source>
        <strain evidence="12">211/11P</strain>
        <tissue evidence="12">Whole cell</tissue>
    </source>
</reference>
<evidence type="ECO:0000313" key="12">
    <source>
        <dbReference type="EMBL" id="KAI3434745.1"/>
    </source>
</evidence>
<keyword evidence="3" id="KW-0808">Transferase</keyword>
<name>A0A9D4TVE4_CHLVU</name>
<dbReference type="GO" id="GO:0004674">
    <property type="term" value="F:protein serine/threonine kinase activity"/>
    <property type="evidence" value="ECO:0007669"/>
    <property type="project" value="UniProtKB-KW"/>
</dbReference>
<dbReference type="EC" id="2.7.11.1" evidence="1"/>
<reference evidence="12" key="1">
    <citation type="journal article" date="2019" name="Plant J.">
        <title>Chlorella vulgaris genome assembly and annotation reveals the molecular basis for metabolic acclimation to high light conditions.</title>
        <authorList>
            <person name="Cecchin M."/>
            <person name="Marcolungo L."/>
            <person name="Rossato M."/>
            <person name="Girolomoni L."/>
            <person name="Cosentino E."/>
            <person name="Cuine S."/>
            <person name="Li-Beisson Y."/>
            <person name="Delledonne M."/>
            <person name="Ballottari M."/>
        </authorList>
    </citation>
    <scope>NUCLEOTIDE SEQUENCE</scope>
    <source>
        <strain evidence="12">211/11P</strain>
    </source>
</reference>
<dbReference type="SUPFAM" id="SSF56112">
    <property type="entry name" value="Protein kinase-like (PK-like)"/>
    <property type="match status" value="1"/>
</dbReference>
<evidence type="ECO:0000259" key="11">
    <source>
        <dbReference type="PROSITE" id="PS50011"/>
    </source>
</evidence>
<evidence type="ECO:0000256" key="5">
    <source>
        <dbReference type="ARBA" id="ARBA00022777"/>
    </source>
</evidence>
<comment type="caution">
    <text evidence="12">The sequence shown here is derived from an EMBL/GenBank/DDBJ whole genome shotgun (WGS) entry which is preliminary data.</text>
</comment>
<feature type="region of interest" description="Disordered" evidence="10">
    <location>
        <begin position="473"/>
        <end position="511"/>
    </location>
</feature>
<feature type="compositionally biased region" description="Polar residues" evidence="10">
    <location>
        <begin position="360"/>
        <end position="370"/>
    </location>
</feature>
<evidence type="ECO:0000313" key="13">
    <source>
        <dbReference type="Proteomes" id="UP001055712"/>
    </source>
</evidence>
<dbReference type="PANTHER" id="PTHR44899">
    <property type="entry name" value="CAMK FAMILY PROTEIN KINASE"/>
    <property type="match status" value="1"/>
</dbReference>
<dbReference type="PROSITE" id="PS00108">
    <property type="entry name" value="PROTEIN_KINASE_ST"/>
    <property type="match status" value="1"/>
</dbReference>
<dbReference type="GO" id="GO:0005524">
    <property type="term" value="F:ATP binding"/>
    <property type="evidence" value="ECO:0007669"/>
    <property type="project" value="UniProtKB-UniRule"/>
</dbReference>
<feature type="region of interest" description="Disordered" evidence="10">
    <location>
        <begin position="301"/>
        <end position="383"/>
    </location>
</feature>
<feature type="compositionally biased region" description="Polar residues" evidence="10">
    <location>
        <begin position="493"/>
        <end position="511"/>
    </location>
</feature>
<dbReference type="InterPro" id="IPR051131">
    <property type="entry name" value="NEK_Ser/Thr_kinase_NIMA"/>
</dbReference>
<evidence type="ECO:0000256" key="10">
    <source>
        <dbReference type="SAM" id="MobiDB-lite"/>
    </source>
</evidence>
<evidence type="ECO:0000256" key="3">
    <source>
        <dbReference type="ARBA" id="ARBA00022679"/>
    </source>
</evidence>
<gene>
    <name evidence="12" type="ORF">D9Q98_002805</name>
</gene>
<dbReference type="InterPro" id="IPR008271">
    <property type="entry name" value="Ser/Thr_kinase_AS"/>
</dbReference>
<dbReference type="PANTHER" id="PTHR44899:SF7">
    <property type="entry name" value="NIMA-RELATED KINASE"/>
    <property type="match status" value="1"/>
</dbReference>
<feature type="binding site" evidence="9">
    <location>
        <position position="45"/>
    </location>
    <ligand>
        <name>ATP</name>
        <dbReference type="ChEBI" id="CHEBI:30616"/>
    </ligand>
</feature>
<accession>A0A9D4TVE4</accession>
<dbReference type="Gene3D" id="1.10.510.10">
    <property type="entry name" value="Transferase(Phosphotransferase) domain 1"/>
    <property type="match status" value="1"/>
</dbReference>
<organism evidence="12 13">
    <name type="scientific">Chlorella vulgaris</name>
    <name type="common">Green alga</name>
    <dbReference type="NCBI Taxonomy" id="3077"/>
    <lineage>
        <taxon>Eukaryota</taxon>
        <taxon>Viridiplantae</taxon>
        <taxon>Chlorophyta</taxon>
        <taxon>core chlorophytes</taxon>
        <taxon>Trebouxiophyceae</taxon>
        <taxon>Chlorellales</taxon>
        <taxon>Chlorellaceae</taxon>
        <taxon>Chlorella clade</taxon>
        <taxon>Chlorella</taxon>
    </lineage>
</organism>
<feature type="domain" description="Protein kinase" evidence="11">
    <location>
        <begin position="16"/>
        <end position="283"/>
    </location>
</feature>
<evidence type="ECO:0000256" key="2">
    <source>
        <dbReference type="ARBA" id="ARBA00022527"/>
    </source>
</evidence>
<evidence type="ECO:0000256" key="4">
    <source>
        <dbReference type="ARBA" id="ARBA00022741"/>
    </source>
</evidence>
<keyword evidence="2" id="KW-0723">Serine/threonine-protein kinase</keyword>
<evidence type="ECO:0000256" key="8">
    <source>
        <dbReference type="ARBA" id="ARBA00048679"/>
    </source>
</evidence>
<comment type="catalytic activity">
    <reaction evidence="7">
        <text>L-threonyl-[protein] + ATP = O-phospho-L-threonyl-[protein] + ADP + H(+)</text>
        <dbReference type="Rhea" id="RHEA:46608"/>
        <dbReference type="Rhea" id="RHEA-COMP:11060"/>
        <dbReference type="Rhea" id="RHEA-COMP:11605"/>
        <dbReference type="ChEBI" id="CHEBI:15378"/>
        <dbReference type="ChEBI" id="CHEBI:30013"/>
        <dbReference type="ChEBI" id="CHEBI:30616"/>
        <dbReference type="ChEBI" id="CHEBI:61977"/>
        <dbReference type="ChEBI" id="CHEBI:456216"/>
        <dbReference type="EC" id="2.7.11.1"/>
    </reaction>
</comment>
<protein>
    <recommendedName>
        <fullName evidence="1">non-specific serine/threonine protein kinase</fullName>
        <ecNumber evidence="1">2.7.11.1</ecNumber>
    </recommendedName>
</protein>
<evidence type="ECO:0000256" key="6">
    <source>
        <dbReference type="ARBA" id="ARBA00022840"/>
    </source>
</evidence>
<keyword evidence="13" id="KW-1185">Reference proteome</keyword>
<feature type="compositionally biased region" description="Low complexity" evidence="10">
    <location>
        <begin position="473"/>
        <end position="486"/>
    </location>
</feature>
<evidence type="ECO:0000256" key="1">
    <source>
        <dbReference type="ARBA" id="ARBA00012513"/>
    </source>
</evidence>
<dbReference type="InterPro" id="IPR011009">
    <property type="entry name" value="Kinase-like_dom_sf"/>
</dbReference>
<dbReference type="OrthoDB" id="248923at2759"/>
<keyword evidence="5" id="KW-0418">Kinase</keyword>
<keyword evidence="4 9" id="KW-0547">Nucleotide-binding</keyword>
<feature type="compositionally biased region" description="Gly residues" evidence="10">
    <location>
        <begin position="532"/>
        <end position="544"/>
    </location>
</feature>
<dbReference type="InterPro" id="IPR000719">
    <property type="entry name" value="Prot_kinase_dom"/>
</dbReference>
<dbReference type="Pfam" id="PF00069">
    <property type="entry name" value="Pkinase"/>
    <property type="match status" value="1"/>
</dbReference>
<evidence type="ECO:0000256" key="7">
    <source>
        <dbReference type="ARBA" id="ARBA00047899"/>
    </source>
</evidence>
<feature type="region of interest" description="Disordered" evidence="10">
    <location>
        <begin position="530"/>
        <end position="550"/>
    </location>
</feature>
<proteinExistence type="predicted"/>
<dbReference type="Proteomes" id="UP001055712">
    <property type="component" value="Unassembled WGS sequence"/>
</dbReference>
<dbReference type="EMBL" id="SIDB01000003">
    <property type="protein sequence ID" value="KAI3434745.1"/>
    <property type="molecule type" value="Genomic_DNA"/>
</dbReference>
<dbReference type="AlphaFoldDB" id="A0A9D4TVE4"/>